<feature type="compositionally biased region" description="Polar residues" evidence="2">
    <location>
        <begin position="131"/>
        <end position="172"/>
    </location>
</feature>
<dbReference type="eggNOG" id="KOG1000">
    <property type="taxonomic scope" value="Eukaryota"/>
</dbReference>
<dbReference type="InterPro" id="IPR038718">
    <property type="entry name" value="SNF2-like_sf"/>
</dbReference>
<dbReference type="PANTHER" id="PTHR45766">
    <property type="entry name" value="DNA ANNEALING HELICASE AND ENDONUCLEASE ZRANB3 FAMILY MEMBER"/>
    <property type="match status" value="1"/>
</dbReference>
<dbReference type="OrthoDB" id="2801544at2759"/>
<dbReference type="SMART" id="SM00487">
    <property type="entry name" value="DEXDc"/>
    <property type="match status" value="1"/>
</dbReference>
<feature type="domain" description="Helicase C-terminal" evidence="4">
    <location>
        <begin position="640"/>
        <end position="793"/>
    </location>
</feature>
<dbReference type="Proteomes" id="UP000054560">
    <property type="component" value="Unassembled WGS sequence"/>
</dbReference>
<dbReference type="RefSeq" id="XP_014151183.1">
    <property type="nucleotide sequence ID" value="XM_014295708.1"/>
</dbReference>
<feature type="domain" description="Helicase ATP-binding" evidence="3">
    <location>
        <begin position="374"/>
        <end position="530"/>
    </location>
</feature>
<evidence type="ECO:0000313" key="5">
    <source>
        <dbReference type="EMBL" id="KNC77281.1"/>
    </source>
</evidence>
<dbReference type="Pfam" id="PF00271">
    <property type="entry name" value="Helicase_C"/>
    <property type="match status" value="1"/>
</dbReference>
<dbReference type="InterPro" id="IPR014001">
    <property type="entry name" value="Helicase_ATP-bd"/>
</dbReference>
<dbReference type="InterPro" id="IPR049730">
    <property type="entry name" value="SNF2/RAD54-like_C"/>
</dbReference>
<dbReference type="CDD" id="cd18793">
    <property type="entry name" value="SF2_C_SNF"/>
    <property type="match status" value="1"/>
</dbReference>
<keyword evidence="1" id="KW-0378">Hydrolase</keyword>
<sequence>MDGHTVNPSVAKEIARKKRLAMAKLKQRQYQKTHVTKPTSSMNQPNGNGSVSRTLPVSSGSSKNALTGGQAYMPGQNSAAGQSYTSSSIVRPTPQDSRRPDHPQHQVQQHEQQSLHQSQYQQPQQHPRDGQTLQRQDNIGSTNYQRQQYSDRQTQRVPETHRPQSAPNTNGTRARDGDVVNLTGSGDGGGYTNMPHTTTAQAPPTHLHMPNTHISSGTSVGTGLPTNRDTHTPSNLVRDGTLNSFCKNKPEMPQIMHPVKVKVECELVDRGTVTFKPQSTLHAKFKQIMREEKGVYEPKKLYWKVPVANYLSAYCKLSQAHTFTIYGLPRFLHNKAVLTQLAQPEDTSTHSMDDTLLPPETLDKLLPFQREGIQWAIRRNGRALIADEMGLGKTVQAVCIACYYGIEWPALVVVPSSLRYQWREAFLKWVPVLRKSEINVIDNGKSELGNAGVNIITYDLISKFAVELKRRQFKVLILDECQKIKNPTAKRTMELLPLCKVAKRVLLLSGTPATSRPVELFTAMQAVRPEMFRNGLNEYGIRYCGAYKGPFGWNFDGQSRAEEIKTILKEFVMIRRLKSEVQDQLATLQSLTKKIRHRVNIDIDEKSKKYLADSMRKINHLNNKNFIEYFHETAVAKTPAVCDYIDRLLDQPVKFVVFCQHNEMMSELEYVMKRKDVDYIRIDGSTNSKARQKKAARFQEVPTCRVALLSLLAANAGLTLTASATVIFAELAWNPGDLLQAEDRVHRISQNKDVTIQYLHAPNTMDDVMWEKLNKKLGVLGKAGVGNQESTSSKRSAMDTENLMSTSQGVAVHSINGTISDTPTGENKPAHRRVKKAKTLIDFLGSPSKSKVKKAVEVSDDDNRDDLLDDDLDDECVFLDCS</sequence>
<feature type="compositionally biased region" description="Polar residues" evidence="2">
    <location>
        <begin position="36"/>
        <end position="67"/>
    </location>
</feature>
<name>A0A0L0FLB6_9EUKA</name>
<dbReference type="SUPFAM" id="SSF52540">
    <property type="entry name" value="P-loop containing nucleoside triphosphate hydrolases"/>
    <property type="match status" value="2"/>
</dbReference>
<dbReference type="PANTHER" id="PTHR45766:SF6">
    <property type="entry name" value="SWI_SNF-RELATED MATRIX-ASSOCIATED ACTIN-DEPENDENT REGULATOR OF CHROMATIN SUBFAMILY A-LIKE PROTEIN 1"/>
    <property type="match status" value="1"/>
</dbReference>
<protein>
    <recommendedName>
        <fullName evidence="7">SWI/SNF-related matrix-associated actin-dependent regulator of chromatin subfamily A-like protein 1</fullName>
    </recommendedName>
</protein>
<reference evidence="5 6" key="1">
    <citation type="submission" date="2011-02" db="EMBL/GenBank/DDBJ databases">
        <title>The Genome Sequence of Sphaeroforma arctica JP610.</title>
        <authorList>
            <consortium name="The Broad Institute Genome Sequencing Platform"/>
            <person name="Russ C."/>
            <person name="Cuomo C."/>
            <person name="Young S.K."/>
            <person name="Zeng Q."/>
            <person name="Gargeya S."/>
            <person name="Alvarado L."/>
            <person name="Berlin A."/>
            <person name="Chapman S.B."/>
            <person name="Chen Z."/>
            <person name="Freedman E."/>
            <person name="Gellesch M."/>
            <person name="Goldberg J."/>
            <person name="Griggs A."/>
            <person name="Gujja S."/>
            <person name="Heilman E."/>
            <person name="Heiman D."/>
            <person name="Howarth C."/>
            <person name="Mehta T."/>
            <person name="Neiman D."/>
            <person name="Pearson M."/>
            <person name="Roberts A."/>
            <person name="Saif S."/>
            <person name="Shea T."/>
            <person name="Shenoy N."/>
            <person name="Sisk P."/>
            <person name="Stolte C."/>
            <person name="Sykes S."/>
            <person name="White J."/>
            <person name="Yandava C."/>
            <person name="Burger G."/>
            <person name="Gray M.W."/>
            <person name="Holland P.W.H."/>
            <person name="King N."/>
            <person name="Lang F.B.F."/>
            <person name="Roger A.J."/>
            <person name="Ruiz-Trillo I."/>
            <person name="Haas B."/>
            <person name="Nusbaum C."/>
            <person name="Birren B."/>
        </authorList>
    </citation>
    <scope>NUCLEOTIDE SEQUENCE [LARGE SCALE GENOMIC DNA]</scope>
    <source>
        <strain evidence="5 6">JP610</strain>
    </source>
</reference>
<dbReference type="GO" id="GO:0016787">
    <property type="term" value="F:hydrolase activity"/>
    <property type="evidence" value="ECO:0007669"/>
    <property type="project" value="UniProtKB-KW"/>
</dbReference>
<dbReference type="EMBL" id="KQ242781">
    <property type="protein sequence ID" value="KNC77281.1"/>
    <property type="molecule type" value="Genomic_DNA"/>
</dbReference>
<dbReference type="Gene3D" id="3.40.50.300">
    <property type="entry name" value="P-loop containing nucleotide triphosphate hydrolases"/>
    <property type="match status" value="1"/>
</dbReference>
<dbReference type="SMART" id="SM00490">
    <property type="entry name" value="HELICc"/>
    <property type="match status" value="1"/>
</dbReference>
<evidence type="ECO:0000259" key="4">
    <source>
        <dbReference type="PROSITE" id="PS51194"/>
    </source>
</evidence>
<dbReference type="PROSITE" id="PS51194">
    <property type="entry name" value="HELICASE_CTER"/>
    <property type="match status" value="1"/>
</dbReference>
<dbReference type="GO" id="GO:0043596">
    <property type="term" value="C:nuclear replication fork"/>
    <property type="evidence" value="ECO:0007669"/>
    <property type="project" value="TreeGrafter"/>
</dbReference>
<dbReference type="PROSITE" id="PS51192">
    <property type="entry name" value="HELICASE_ATP_BIND_1"/>
    <property type="match status" value="1"/>
</dbReference>
<dbReference type="GO" id="GO:0006281">
    <property type="term" value="P:DNA repair"/>
    <property type="evidence" value="ECO:0007669"/>
    <property type="project" value="TreeGrafter"/>
</dbReference>
<feature type="compositionally biased region" description="Polar residues" evidence="2">
    <location>
        <begin position="75"/>
        <end position="90"/>
    </location>
</feature>
<dbReference type="AlphaFoldDB" id="A0A0L0FLB6"/>
<evidence type="ECO:0000256" key="1">
    <source>
        <dbReference type="ARBA" id="ARBA00022801"/>
    </source>
</evidence>
<dbReference type="CDD" id="cd18010">
    <property type="entry name" value="DEXHc_HARP_SMARCAL1"/>
    <property type="match status" value="1"/>
</dbReference>
<feature type="compositionally biased region" description="Basic residues" evidence="2">
    <location>
        <begin position="23"/>
        <end position="35"/>
    </location>
</feature>
<evidence type="ECO:0000256" key="2">
    <source>
        <dbReference type="SAM" id="MobiDB-lite"/>
    </source>
</evidence>
<organism evidence="5 6">
    <name type="scientific">Sphaeroforma arctica JP610</name>
    <dbReference type="NCBI Taxonomy" id="667725"/>
    <lineage>
        <taxon>Eukaryota</taxon>
        <taxon>Ichthyosporea</taxon>
        <taxon>Ichthyophonida</taxon>
        <taxon>Sphaeroforma</taxon>
    </lineage>
</organism>
<dbReference type="InterPro" id="IPR001650">
    <property type="entry name" value="Helicase_C-like"/>
</dbReference>
<dbReference type="Gene3D" id="3.40.50.10810">
    <property type="entry name" value="Tandem AAA-ATPase domain"/>
    <property type="match status" value="1"/>
</dbReference>
<feature type="compositionally biased region" description="Low complexity" evidence="2">
    <location>
        <begin position="105"/>
        <end position="125"/>
    </location>
</feature>
<evidence type="ECO:0000313" key="6">
    <source>
        <dbReference type="Proteomes" id="UP000054560"/>
    </source>
</evidence>
<dbReference type="InterPro" id="IPR027417">
    <property type="entry name" value="P-loop_NTPase"/>
</dbReference>
<evidence type="ECO:0008006" key="7">
    <source>
        <dbReference type="Google" id="ProtNLM"/>
    </source>
</evidence>
<dbReference type="STRING" id="667725.A0A0L0FLB6"/>
<dbReference type="GeneID" id="25910752"/>
<gene>
    <name evidence="5" type="ORF">SARC_10248</name>
</gene>
<feature type="region of interest" description="Disordered" evidence="2">
    <location>
        <begin position="23"/>
        <end position="192"/>
    </location>
</feature>
<accession>A0A0L0FLB6</accession>
<dbReference type="GO" id="GO:0031297">
    <property type="term" value="P:replication fork processing"/>
    <property type="evidence" value="ECO:0007669"/>
    <property type="project" value="TreeGrafter"/>
</dbReference>
<dbReference type="InterPro" id="IPR000330">
    <property type="entry name" value="SNF2_N"/>
</dbReference>
<dbReference type="Pfam" id="PF00176">
    <property type="entry name" value="SNF2-rel_dom"/>
    <property type="match status" value="1"/>
</dbReference>
<proteinExistence type="predicted"/>
<keyword evidence="6" id="KW-1185">Reference proteome</keyword>
<evidence type="ECO:0000259" key="3">
    <source>
        <dbReference type="PROSITE" id="PS51192"/>
    </source>
</evidence>
<dbReference type="GO" id="GO:0005524">
    <property type="term" value="F:ATP binding"/>
    <property type="evidence" value="ECO:0007669"/>
    <property type="project" value="InterPro"/>
</dbReference>